<dbReference type="AlphaFoldDB" id="A0A6V7TT92"/>
<evidence type="ECO:0000256" key="2">
    <source>
        <dbReference type="SAM" id="SignalP"/>
    </source>
</evidence>
<evidence type="ECO:0000313" key="4">
    <source>
        <dbReference type="Proteomes" id="UP000580250"/>
    </source>
</evidence>
<evidence type="ECO:0000256" key="1">
    <source>
        <dbReference type="SAM" id="MobiDB-lite"/>
    </source>
</evidence>
<reference evidence="3 4" key="1">
    <citation type="submission" date="2020-08" db="EMBL/GenBank/DDBJ databases">
        <authorList>
            <person name="Koutsovoulos G."/>
            <person name="Danchin GJ E."/>
        </authorList>
    </citation>
    <scope>NUCLEOTIDE SEQUENCE [LARGE SCALE GENOMIC DNA]</scope>
</reference>
<gene>
    <name evidence="3" type="ORF">MENT_LOCUS4225</name>
</gene>
<organism evidence="3 4">
    <name type="scientific">Meloidogyne enterolobii</name>
    <name type="common">Root-knot nematode worm</name>
    <name type="synonym">Meloidogyne mayaguensis</name>
    <dbReference type="NCBI Taxonomy" id="390850"/>
    <lineage>
        <taxon>Eukaryota</taxon>
        <taxon>Metazoa</taxon>
        <taxon>Ecdysozoa</taxon>
        <taxon>Nematoda</taxon>
        <taxon>Chromadorea</taxon>
        <taxon>Rhabditida</taxon>
        <taxon>Tylenchina</taxon>
        <taxon>Tylenchomorpha</taxon>
        <taxon>Tylenchoidea</taxon>
        <taxon>Meloidogynidae</taxon>
        <taxon>Meloidogyninae</taxon>
        <taxon>Meloidogyne</taxon>
    </lineage>
</organism>
<feature type="region of interest" description="Disordered" evidence="1">
    <location>
        <begin position="32"/>
        <end position="52"/>
    </location>
</feature>
<feature type="signal peptide" evidence="2">
    <location>
        <begin position="1"/>
        <end position="23"/>
    </location>
</feature>
<comment type="caution">
    <text evidence="3">The sequence shown here is derived from an EMBL/GenBank/DDBJ whole genome shotgun (WGS) entry which is preliminary data.</text>
</comment>
<dbReference type="Proteomes" id="UP000580250">
    <property type="component" value="Unassembled WGS sequence"/>
</dbReference>
<sequence length="132" mass="15919">MLRNKLNLFLLNLIPYLLCYVSANESSEEEYNSEESYNVSSSSNEVNGRVNTERKQRRYINKNIWTKDRMAQIIKCQNKLFGNEIEIKREFYLEKKTQMKIIDNYFNENLEFKQSYGHYKKTCVTENEIEVF</sequence>
<proteinExistence type="predicted"/>
<evidence type="ECO:0000313" key="3">
    <source>
        <dbReference type="EMBL" id="CAD2134044.1"/>
    </source>
</evidence>
<accession>A0A6V7TT92</accession>
<feature type="chain" id="PRO_5028406125" evidence="2">
    <location>
        <begin position="24"/>
        <end position="132"/>
    </location>
</feature>
<dbReference type="EMBL" id="CAJEWN010000014">
    <property type="protein sequence ID" value="CAD2134044.1"/>
    <property type="molecule type" value="Genomic_DNA"/>
</dbReference>
<name>A0A6V7TT92_MELEN</name>
<protein>
    <submittedName>
        <fullName evidence="3">Uncharacterized protein</fullName>
    </submittedName>
</protein>
<feature type="compositionally biased region" description="Low complexity" evidence="1">
    <location>
        <begin position="34"/>
        <end position="47"/>
    </location>
</feature>
<keyword evidence="2" id="KW-0732">Signal</keyword>